<evidence type="ECO:0000256" key="1">
    <source>
        <dbReference type="ARBA" id="ARBA00022598"/>
    </source>
</evidence>
<keyword evidence="2" id="KW-0547">Nucleotide-binding</keyword>
<reference evidence="5 6" key="2">
    <citation type="submission" date="2018-07" db="EMBL/GenBank/DDBJ databases">
        <title>Diversity of Mesorhizobium strains in Brazil.</title>
        <authorList>
            <person name="Helene L.C.F."/>
            <person name="Dall'Agnol R."/>
            <person name="Delamuta J.R.M."/>
            <person name="Hungria M."/>
        </authorList>
    </citation>
    <scope>NUCLEOTIDE SEQUENCE [LARGE SCALE GENOMIC DNA]</scope>
    <source>
        <strain evidence="5 6">AC99b</strain>
    </source>
</reference>
<dbReference type="GO" id="GO:0016881">
    <property type="term" value="F:acid-amino acid ligase activity"/>
    <property type="evidence" value="ECO:0007669"/>
    <property type="project" value="InterPro"/>
</dbReference>
<organism evidence="5 6">
    <name type="scientific">Mesorhizobium hawassense</name>
    <dbReference type="NCBI Taxonomy" id="1209954"/>
    <lineage>
        <taxon>Bacteria</taxon>
        <taxon>Pseudomonadati</taxon>
        <taxon>Pseudomonadota</taxon>
        <taxon>Alphaproteobacteria</taxon>
        <taxon>Hyphomicrobiales</taxon>
        <taxon>Phyllobacteriaceae</taxon>
        <taxon>Mesorhizobium</taxon>
    </lineage>
</organism>
<keyword evidence="3" id="KW-0067">ATP-binding</keyword>
<dbReference type="Pfam" id="PF08245">
    <property type="entry name" value="Mur_ligase_M"/>
    <property type="match status" value="1"/>
</dbReference>
<feature type="domain" description="Mur ligase central" evidence="4">
    <location>
        <begin position="36"/>
        <end position="225"/>
    </location>
</feature>
<dbReference type="Gene3D" id="3.90.190.20">
    <property type="entry name" value="Mur ligase, C-terminal domain"/>
    <property type="match status" value="1"/>
</dbReference>
<dbReference type="Gene3D" id="3.40.1190.10">
    <property type="entry name" value="Mur-like, catalytic domain"/>
    <property type="match status" value="1"/>
</dbReference>
<dbReference type="InterPro" id="IPR036565">
    <property type="entry name" value="Mur-like_cat_sf"/>
</dbReference>
<dbReference type="SUPFAM" id="SSF53244">
    <property type="entry name" value="MurD-like peptide ligases, peptide-binding domain"/>
    <property type="match status" value="1"/>
</dbReference>
<dbReference type="Proteomes" id="UP000251558">
    <property type="component" value="Unassembled WGS sequence"/>
</dbReference>
<evidence type="ECO:0000256" key="2">
    <source>
        <dbReference type="ARBA" id="ARBA00022741"/>
    </source>
</evidence>
<protein>
    <submittedName>
        <fullName evidence="5">UDP-N-acetylmuramoyl-tripeptide--D-alanyl-D-alanine ligase</fullName>
    </submittedName>
</protein>
<dbReference type="RefSeq" id="WP_112100752.1">
    <property type="nucleotide sequence ID" value="NZ_QMBP01000018.1"/>
</dbReference>
<proteinExistence type="predicted"/>
<evidence type="ECO:0000313" key="6">
    <source>
        <dbReference type="Proteomes" id="UP000251558"/>
    </source>
</evidence>
<evidence type="ECO:0000256" key="3">
    <source>
        <dbReference type="ARBA" id="ARBA00022840"/>
    </source>
</evidence>
<name>A0A330HEE1_9HYPH</name>
<evidence type="ECO:0000313" key="5">
    <source>
        <dbReference type="EMBL" id="RAZ85682.1"/>
    </source>
</evidence>
<gene>
    <name evidence="5" type="ORF">DPM33_28655</name>
</gene>
<dbReference type="InterPro" id="IPR013221">
    <property type="entry name" value="Mur_ligase_cen"/>
</dbReference>
<dbReference type="GO" id="GO:0005524">
    <property type="term" value="F:ATP binding"/>
    <property type="evidence" value="ECO:0007669"/>
    <property type="project" value="UniProtKB-KW"/>
</dbReference>
<sequence length="439" mass="48437">MVEVSLREIRNDLGWRLRRCRAERARARSKATFIGITGSSGKSTATSLLGHILAGQGRVHTQVLANTLKALVRTLYKRMKRAGKVDYVVFEAGAFEPGSIRGMAEILKPDVAVVTMIRLEHVTQFRTLEAVAREKKALVDALSPGGLAILNADDPHVLEMASGARGRVATFGQSGAADYRVTDVHAAYPDLLGFSLRWHGGAMDIRTPFPGEHFWLPAAAAIATALELGVPPEKVAARLASFEPLPNRCKVQTVDGGPQFLVDTAKAPWHSIDIAMDMMRKASAARKRIVLGQISDYVGSSRKYGTAYGIARYIADQVIYTGDNAHRSRANQADHDSGRFLELRTPKEVSDHIKETAVPGELILLKSSSNLHLERIALAWAHDVRCWIPACGKKEGCQDCGLYEVPFEEHKSFLANRRLERRRRRFGWLLGGLSLMRRA</sequence>
<dbReference type="SUPFAM" id="SSF53623">
    <property type="entry name" value="MurD-like peptide ligases, catalytic domain"/>
    <property type="match status" value="1"/>
</dbReference>
<keyword evidence="1 5" id="KW-0436">Ligase</keyword>
<comment type="caution">
    <text evidence="5">The sequence shown here is derived from an EMBL/GenBank/DDBJ whole genome shotgun (WGS) entry which is preliminary data.</text>
</comment>
<reference evidence="6" key="1">
    <citation type="submission" date="2018-06" db="EMBL/GenBank/DDBJ databases">
        <authorList>
            <person name="Helene L.C."/>
            <person name="Dall'Agnol R."/>
            <person name="Delamuta J.R."/>
            <person name="Hungria M."/>
        </authorList>
    </citation>
    <scope>NUCLEOTIDE SEQUENCE [LARGE SCALE GENOMIC DNA]</scope>
    <source>
        <strain evidence="6">AC99b</strain>
    </source>
</reference>
<dbReference type="InterPro" id="IPR051046">
    <property type="entry name" value="MurCDEF_CellWall_CoF430Synth"/>
</dbReference>
<dbReference type="PANTHER" id="PTHR43024">
    <property type="entry name" value="UDP-N-ACETYLMURAMOYL-TRIPEPTIDE--D-ALANYL-D-ALANINE LIGASE"/>
    <property type="match status" value="1"/>
</dbReference>
<evidence type="ECO:0000259" key="4">
    <source>
        <dbReference type="Pfam" id="PF08245"/>
    </source>
</evidence>
<accession>A0A330HEE1</accession>
<dbReference type="OrthoDB" id="9803907at2"/>
<dbReference type="AlphaFoldDB" id="A0A330HEE1"/>
<dbReference type="PANTHER" id="PTHR43024:SF1">
    <property type="entry name" value="UDP-N-ACETYLMURAMOYL-TRIPEPTIDE--D-ALANYL-D-ALANINE LIGASE"/>
    <property type="match status" value="1"/>
</dbReference>
<keyword evidence="6" id="KW-1185">Reference proteome</keyword>
<dbReference type="EMBL" id="QMBP01000018">
    <property type="protein sequence ID" value="RAZ85682.1"/>
    <property type="molecule type" value="Genomic_DNA"/>
</dbReference>
<dbReference type="InterPro" id="IPR036615">
    <property type="entry name" value="Mur_ligase_C_dom_sf"/>
</dbReference>